<proteinExistence type="predicted"/>
<name>A0A9P4HQF8_9PEZI</name>
<feature type="compositionally biased region" description="Basic residues" evidence="1">
    <location>
        <begin position="223"/>
        <end position="237"/>
    </location>
</feature>
<sequence>MPRAGHSQALLLGPSTRYLTTDSTTLTRTCPTSPSPSWACNIVPLKLARSAVLVQKARMLHYQSPKLAVCVRPVRPEASSADEGVAKGDNKRKRGQVESSIKAEKHDRTSRRRRLGSRSPSHQTSEKDEDAEDLPEYATQHSLDDDPGSSGDLEDAPMASPASLIISSGLTGPRPPSTPTCPTFLPIEWGPPSSHHGYSSSRRLRYYPPTSPQYSPGFLPRIGSHRANRLPHSRRRSRDGPSRPPAPTDDKTPGKRRPHTCQPDGATERTLTGNNNTVTFALHVPRYYDSMHSMGASSSTGQAKRLYEN</sequence>
<evidence type="ECO:0000313" key="2">
    <source>
        <dbReference type="EMBL" id="KAF2085057.1"/>
    </source>
</evidence>
<reference evidence="2" key="1">
    <citation type="journal article" date="2020" name="Stud. Mycol.">
        <title>101 Dothideomycetes genomes: a test case for predicting lifestyles and emergence of pathogens.</title>
        <authorList>
            <person name="Haridas S."/>
            <person name="Albert R."/>
            <person name="Binder M."/>
            <person name="Bloem J."/>
            <person name="Labutti K."/>
            <person name="Salamov A."/>
            <person name="Andreopoulos B."/>
            <person name="Baker S."/>
            <person name="Barry K."/>
            <person name="Bills G."/>
            <person name="Bluhm B."/>
            <person name="Cannon C."/>
            <person name="Castanera R."/>
            <person name="Culley D."/>
            <person name="Daum C."/>
            <person name="Ezra D."/>
            <person name="Gonzalez J."/>
            <person name="Henrissat B."/>
            <person name="Kuo A."/>
            <person name="Liang C."/>
            <person name="Lipzen A."/>
            <person name="Lutzoni F."/>
            <person name="Magnuson J."/>
            <person name="Mondo S."/>
            <person name="Nolan M."/>
            <person name="Ohm R."/>
            <person name="Pangilinan J."/>
            <person name="Park H.-J."/>
            <person name="Ramirez L."/>
            <person name="Alfaro M."/>
            <person name="Sun H."/>
            <person name="Tritt A."/>
            <person name="Yoshinaga Y."/>
            <person name="Zwiers L.-H."/>
            <person name="Turgeon B."/>
            <person name="Goodwin S."/>
            <person name="Spatafora J."/>
            <person name="Crous P."/>
            <person name="Grigoriev I."/>
        </authorList>
    </citation>
    <scope>NUCLEOTIDE SEQUENCE</scope>
    <source>
        <strain evidence="2">CBS 121410</strain>
    </source>
</reference>
<feature type="region of interest" description="Disordered" evidence="1">
    <location>
        <begin position="77"/>
        <end position="276"/>
    </location>
</feature>
<dbReference type="Proteomes" id="UP000799776">
    <property type="component" value="Unassembled WGS sequence"/>
</dbReference>
<gene>
    <name evidence="2" type="ORF">K490DRAFT_59044</name>
</gene>
<feature type="compositionally biased region" description="Low complexity" evidence="1">
    <location>
        <begin position="190"/>
        <end position="201"/>
    </location>
</feature>
<dbReference type="EMBL" id="ML978734">
    <property type="protein sequence ID" value="KAF2085057.1"/>
    <property type="molecule type" value="Genomic_DNA"/>
</dbReference>
<comment type="caution">
    <text evidence="2">The sequence shown here is derived from an EMBL/GenBank/DDBJ whole genome shotgun (WGS) entry which is preliminary data.</text>
</comment>
<keyword evidence="3" id="KW-1185">Reference proteome</keyword>
<evidence type="ECO:0000313" key="3">
    <source>
        <dbReference type="Proteomes" id="UP000799776"/>
    </source>
</evidence>
<evidence type="ECO:0000256" key="1">
    <source>
        <dbReference type="SAM" id="MobiDB-lite"/>
    </source>
</evidence>
<accession>A0A9P4HQF8</accession>
<organism evidence="2 3">
    <name type="scientific">Saccharata proteae CBS 121410</name>
    <dbReference type="NCBI Taxonomy" id="1314787"/>
    <lineage>
        <taxon>Eukaryota</taxon>
        <taxon>Fungi</taxon>
        <taxon>Dikarya</taxon>
        <taxon>Ascomycota</taxon>
        <taxon>Pezizomycotina</taxon>
        <taxon>Dothideomycetes</taxon>
        <taxon>Dothideomycetes incertae sedis</taxon>
        <taxon>Botryosphaeriales</taxon>
        <taxon>Saccharataceae</taxon>
        <taxon>Saccharata</taxon>
    </lineage>
</organism>
<protein>
    <submittedName>
        <fullName evidence="2">Uncharacterized protein</fullName>
    </submittedName>
</protein>
<dbReference type="AlphaFoldDB" id="A0A9P4HQF8"/>